<evidence type="ECO:0000256" key="1">
    <source>
        <dbReference type="SAM" id="MobiDB-lite"/>
    </source>
</evidence>
<dbReference type="AlphaFoldDB" id="A0A7Y7PST4"/>
<evidence type="ECO:0000313" key="3">
    <source>
        <dbReference type="Proteomes" id="UP000565521"/>
    </source>
</evidence>
<dbReference type="RefSeq" id="WP_176910049.1">
    <property type="nucleotide sequence ID" value="NZ_JABKAU010000054.1"/>
</dbReference>
<feature type="region of interest" description="Disordered" evidence="1">
    <location>
        <begin position="43"/>
        <end position="67"/>
    </location>
</feature>
<accession>A0A7Y7PST4</accession>
<evidence type="ECO:0000313" key="2">
    <source>
        <dbReference type="EMBL" id="NVO33217.1"/>
    </source>
</evidence>
<gene>
    <name evidence="2" type="ORF">HW554_18580</name>
</gene>
<dbReference type="EMBL" id="JABKAU010000054">
    <property type="protein sequence ID" value="NVO33217.1"/>
    <property type="molecule type" value="Genomic_DNA"/>
</dbReference>
<protein>
    <submittedName>
        <fullName evidence="2">Uncharacterized protein</fullName>
    </submittedName>
</protein>
<feature type="compositionally biased region" description="Basic and acidic residues" evidence="1">
    <location>
        <begin position="58"/>
        <end position="67"/>
    </location>
</feature>
<proteinExistence type="predicted"/>
<reference evidence="2 3" key="1">
    <citation type="submission" date="2020-05" db="EMBL/GenBank/DDBJ databases">
        <title>Hymenobacter terrestris sp. nov. and Hymenobacter lapidiphilus sp. nov., isolated from regoliths in Antarctica.</title>
        <authorList>
            <person name="Sedlacek I."/>
            <person name="Pantucek R."/>
            <person name="Zeman M."/>
            <person name="Holochova P."/>
            <person name="Kralova S."/>
            <person name="Stankova E."/>
            <person name="Sedo O."/>
            <person name="Micenkova L."/>
            <person name="Svec P."/>
            <person name="Gupta V."/>
            <person name="Sood U."/>
            <person name="Korpole U.S."/>
            <person name="Lal R."/>
        </authorList>
    </citation>
    <scope>NUCLEOTIDE SEQUENCE [LARGE SCALE GENOMIC DNA]</scope>
    <source>
        <strain evidence="2 3">P5342</strain>
    </source>
</reference>
<sequence length="67" mass="7194">MAQPTHRIQLPGAPAEDVDQTTIDILAERRLIGAYTVTKLKTPDKPADLTKAPARVADASKADANKQ</sequence>
<dbReference type="Proteomes" id="UP000565521">
    <property type="component" value="Unassembled WGS sequence"/>
</dbReference>
<organism evidence="2 3">
    <name type="scientific">Hymenobacter lapidiphilus</name>
    <dbReference type="NCBI Taxonomy" id="2608003"/>
    <lineage>
        <taxon>Bacteria</taxon>
        <taxon>Pseudomonadati</taxon>
        <taxon>Bacteroidota</taxon>
        <taxon>Cytophagia</taxon>
        <taxon>Cytophagales</taxon>
        <taxon>Hymenobacteraceae</taxon>
        <taxon>Hymenobacter</taxon>
    </lineage>
</organism>
<comment type="caution">
    <text evidence="2">The sequence shown here is derived from an EMBL/GenBank/DDBJ whole genome shotgun (WGS) entry which is preliminary data.</text>
</comment>
<name>A0A7Y7PST4_9BACT</name>
<keyword evidence="3" id="KW-1185">Reference proteome</keyword>